<protein>
    <submittedName>
        <fullName evidence="1">Uncharacterized protein</fullName>
    </submittedName>
</protein>
<keyword evidence="2" id="KW-1185">Reference proteome</keyword>
<sequence length="206" mass="23785">MAKPPLPVWRSGQLAFWNGASAQGELAYNWSAEMVLLRLPTGQIRTYSASQVRQFGWFDPNQHKQRIFVSLARNHADEQTAHGFYEVCLDGSLTVVRQLKRQRGWLSRSFHRPEQLIDTPELADLQEPFNYFVYDEGQFLTFERFFPDIYHPHMISQSRELDDFVLSHNLNARTILGQLILVDRYNNLSKNGQQTASARTPSPGSE</sequence>
<dbReference type="EMBL" id="SBLB01000001">
    <property type="protein sequence ID" value="RYC71861.1"/>
    <property type="molecule type" value="Genomic_DNA"/>
</dbReference>
<reference evidence="1 2" key="1">
    <citation type="submission" date="2019-01" db="EMBL/GenBank/DDBJ databases">
        <title>Spirosoma flava sp. nov., a propanil-degrading bacterium isolated from herbicide-contaminated soil.</title>
        <authorList>
            <person name="Zhang L."/>
            <person name="Jiang J.-D."/>
        </authorList>
    </citation>
    <scope>NUCLEOTIDE SEQUENCE [LARGE SCALE GENOMIC DNA]</scope>
    <source>
        <strain evidence="1 2">TY50</strain>
    </source>
</reference>
<comment type="caution">
    <text evidence="1">The sequence shown here is derived from an EMBL/GenBank/DDBJ whole genome shotgun (WGS) entry which is preliminary data.</text>
</comment>
<dbReference type="RefSeq" id="WP_077920819.1">
    <property type="nucleotide sequence ID" value="NZ_SBLB01000001.1"/>
</dbReference>
<evidence type="ECO:0000313" key="1">
    <source>
        <dbReference type="EMBL" id="RYC71861.1"/>
    </source>
</evidence>
<evidence type="ECO:0000313" key="2">
    <source>
        <dbReference type="Proteomes" id="UP000290407"/>
    </source>
</evidence>
<name>A0A4Q2UV39_9BACT</name>
<accession>A0A4Q2UV39</accession>
<organism evidence="1 2">
    <name type="scientific">Spirosoma sordidisoli</name>
    <dbReference type="NCBI Taxonomy" id="2502893"/>
    <lineage>
        <taxon>Bacteria</taxon>
        <taxon>Pseudomonadati</taxon>
        <taxon>Bacteroidota</taxon>
        <taxon>Cytophagia</taxon>
        <taxon>Cytophagales</taxon>
        <taxon>Cytophagaceae</taxon>
        <taxon>Spirosoma</taxon>
    </lineage>
</organism>
<proteinExistence type="predicted"/>
<dbReference type="Proteomes" id="UP000290407">
    <property type="component" value="Unassembled WGS sequence"/>
</dbReference>
<gene>
    <name evidence="1" type="ORF">EQG79_06960</name>
</gene>
<dbReference type="AlphaFoldDB" id="A0A4Q2UV39"/>